<evidence type="ECO:0000313" key="1">
    <source>
        <dbReference type="EMBL" id="QHI35422.1"/>
    </source>
</evidence>
<dbReference type="AlphaFoldDB" id="A0A7L4ZFG8"/>
<proteinExistence type="predicted"/>
<gene>
    <name evidence="1" type="ORF">IMCC3317_07680</name>
</gene>
<dbReference type="EMBL" id="CP019288">
    <property type="protein sequence ID" value="QHI35422.1"/>
    <property type="molecule type" value="Genomic_DNA"/>
</dbReference>
<dbReference type="OrthoDB" id="1489443at2"/>
<reference evidence="1 2" key="1">
    <citation type="journal article" date="2013" name="Int. J. Syst. Evol. Microbiol.">
        <title>Kordia antarctica sp. nov., isolated from Antarctic seawater.</title>
        <authorList>
            <person name="Baek K."/>
            <person name="Choi A."/>
            <person name="Kang I."/>
            <person name="Lee K."/>
            <person name="Cho J.C."/>
        </authorList>
    </citation>
    <scope>NUCLEOTIDE SEQUENCE [LARGE SCALE GENOMIC DNA]</scope>
    <source>
        <strain evidence="1 2">IMCC3317</strain>
    </source>
</reference>
<organism evidence="1 2">
    <name type="scientific">Kordia antarctica</name>
    <dbReference type="NCBI Taxonomy" id="1218801"/>
    <lineage>
        <taxon>Bacteria</taxon>
        <taxon>Pseudomonadati</taxon>
        <taxon>Bacteroidota</taxon>
        <taxon>Flavobacteriia</taxon>
        <taxon>Flavobacteriales</taxon>
        <taxon>Flavobacteriaceae</taxon>
        <taxon>Kordia</taxon>
    </lineage>
</organism>
<keyword evidence="2" id="KW-1185">Reference proteome</keyword>
<sequence>MKKREKIWFPIALSDLEKEALKKLKSTIKETPQKLDVNLLEEVDKKVNILLKNNVNTIVERNSLPNLSHLICGWGNFMYEGAPIIEKMEDFIFYKNNEPYIKQCDPEGDFHPWQSLAYTSMAGVDFNAVKVKNHSLKDLAFNSVWINKNKGEELGHLLFAFANNYEKNDLNNTFYLNGISHDLEALIHRAIDAHDYGGFEVCRKFHLSEGLCAITAKVAQLEKYKPDAQRFLDGQTEMVGLIQLIFEQILNEDGDLTLLTSIRDKMVILSYFENHVYYLGHAIENACFGMLNGFKIDMVHYNLMIKAVNTANRFLYHFGLDAISFLESFLSLGHYRRASLLLLEISNNIDENLNLNADFNINEKLKLYTVDLDAIEDSTPASISQDVAEQHYKEYFLFSVKDYNVLPRLNEVLENEILKESRIELKGGFEHFRRYHPNKWPRSVHFEIVQYTLNDSIGVELHIEDVVYKDLFSGLEEIHQHIKANVPELEVSIDKTWYNCGRLYMTYAKEVSTNKIIEDFIKLIDHSEEKISNKMQKLEV</sequence>
<evidence type="ECO:0000313" key="2">
    <source>
        <dbReference type="Proteomes" id="UP000464657"/>
    </source>
</evidence>
<accession>A0A7L4ZFG8</accession>
<name>A0A7L4ZFG8_9FLAO</name>
<dbReference type="RefSeq" id="WP_160128164.1">
    <property type="nucleotide sequence ID" value="NZ_CP019288.1"/>
</dbReference>
<dbReference type="KEGG" id="kan:IMCC3317_07680"/>
<protein>
    <submittedName>
        <fullName evidence="1">Uncharacterized protein</fullName>
    </submittedName>
</protein>
<dbReference type="Proteomes" id="UP000464657">
    <property type="component" value="Chromosome"/>
</dbReference>